<proteinExistence type="predicted"/>
<feature type="compositionally biased region" description="Low complexity" evidence="1">
    <location>
        <begin position="179"/>
        <end position="190"/>
    </location>
</feature>
<gene>
    <name evidence="4" type="ORF">PCAL00307_LOCUS19148</name>
    <name evidence="5" type="ORF">PECAL_1P07280</name>
</gene>
<dbReference type="Pfam" id="PF00397">
    <property type="entry name" value="WW"/>
    <property type="match status" value="1"/>
</dbReference>
<dbReference type="EMBL" id="CAKKNE010000001">
    <property type="protein sequence ID" value="CAH0364369.1"/>
    <property type="molecule type" value="Genomic_DNA"/>
</dbReference>
<evidence type="ECO:0000313" key="4">
    <source>
        <dbReference type="EMBL" id="CAE0703701.1"/>
    </source>
</evidence>
<dbReference type="InterPro" id="IPR001202">
    <property type="entry name" value="WW_dom"/>
</dbReference>
<evidence type="ECO:0000256" key="1">
    <source>
        <dbReference type="SAM" id="MobiDB-lite"/>
    </source>
</evidence>
<keyword evidence="2" id="KW-0732">Signal</keyword>
<keyword evidence="6" id="KW-1185">Reference proteome</keyword>
<dbReference type="EMBL" id="HBIW01022190">
    <property type="protein sequence ID" value="CAE0703701.1"/>
    <property type="molecule type" value="Transcribed_RNA"/>
</dbReference>
<dbReference type="SMART" id="SM00456">
    <property type="entry name" value="WW"/>
    <property type="match status" value="1"/>
</dbReference>
<evidence type="ECO:0000313" key="6">
    <source>
        <dbReference type="Proteomes" id="UP000789595"/>
    </source>
</evidence>
<feature type="chain" id="PRO_5035593808" description="WW domain-containing protein" evidence="2">
    <location>
        <begin position="18"/>
        <end position="223"/>
    </location>
</feature>
<evidence type="ECO:0000256" key="2">
    <source>
        <dbReference type="SAM" id="SignalP"/>
    </source>
</evidence>
<dbReference type="PROSITE" id="PS01159">
    <property type="entry name" value="WW_DOMAIN_1"/>
    <property type="match status" value="1"/>
</dbReference>
<evidence type="ECO:0000313" key="5">
    <source>
        <dbReference type="EMBL" id="CAH0364369.1"/>
    </source>
</evidence>
<dbReference type="Gene3D" id="2.20.70.10">
    <property type="match status" value="1"/>
</dbReference>
<reference evidence="5" key="2">
    <citation type="submission" date="2021-11" db="EMBL/GenBank/DDBJ databases">
        <authorList>
            <consortium name="Genoscope - CEA"/>
            <person name="William W."/>
        </authorList>
    </citation>
    <scope>NUCLEOTIDE SEQUENCE</scope>
</reference>
<dbReference type="InterPro" id="IPR036020">
    <property type="entry name" value="WW_dom_sf"/>
</dbReference>
<feature type="region of interest" description="Disordered" evidence="1">
    <location>
        <begin position="136"/>
        <end position="193"/>
    </location>
</feature>
<evidence type="ECO:0000259" key="3">
    <source>
        <dbReference type="PROSITE" id="PS50020"/>
    </source>
</evidence>
<accession>A0A7S4ECF2</accession>
<protein>
    <recommendedName>
        <fullName evidence="3">WW domain-containing protein</fullName>
    </recommendedName>
</protein>
<dbReference type="PROSITE" id="PS50020">
    <property type="entry name" value="WW_DOMAIN_2"/>
    <property type="match status" value="1"/>
</dbReference>
<feature type="domain" description="WW" evidence="3">
    <location>
        <begin position="190"/>
        <end position="223"/>
    </location>
</feature>
<dbReference type="Proteomes" id="UP000789595">
    <property type="component" value="Unassembled WGS sequence"/>
</dbReference>
<feature type="compositionally biased region" description="Basic residues" evidence="1">
    <location>
        <begin position="159"/>
        <end position="169"/>
    </location>
</feature>
<dbReference type="CDD" id="cd00201">
    <property type="entry name" value="WW"/>
    <property type="match status" value="1"/>
</dbReference>
<organism evidence="4">
    <name type="scientific">Pelagomonas calceolata</name>
    <dbReference type="NCBI Taxonomy" id="35677"/>
    <lineage>
        <taxon>Eukaryota</taxon>
        <taxon>Sar</taxon>
        <taxon>Stramenopiles</taxon>
        <taxon>Ochrophyta</taxon>
        <taxon>Pelagophyceae</taxon>
        <taxon>Pelagomonadales</taxon>
        <taxon>Pelagomonadaceae</taxon>
        <taxon>Pelagomonas</taxon>
    </lineage>
</organism>
<reference evidence="4" key="1">
    <citation type="submission" date="2021-01" db="EMBL/GenBank/DDBJ databases">
        <authorList>
            <person name="Corre E."/>
            <person name="Pelletier E."/>
            <person name="Niang G."/>
            <person name="Scheremetjew M."/>
            <person name="Finn R."/>
            <person name="Kale V."/>
            <person name="Holt S."/>
            <person name="Cochrane G."/>
            <person name="Meng A."/>
            <person name="Brown T."/>
            <person name="Cohen L."/>
        </authorList>
    </citation>
    <scope>NUCLEOTIDE SEQUENCE</scope>
    <source>
        <strain evidence="4">CCMP1756</strain>
    </source>
</reference>
<feature type="signal peptide" evidence="2">
    <location>
        <begin position="1"/>
        <end position="17"/>
    </location>
</feature>
<dbReference type="SUPFAM" id="SSF51045">
    <property type="entry name" value="WW domain"/>
    <property type="match status" value="1"/>
</dbReference>
<name>A0A7S4ECF2_9STRA</name>
<dbReference type="AlphaFoldDB" id="A0A7S4ECF2"/>
<sequence>MLHLSKLLVLAACGVEAMRPSTGKAPKCSRRQSFAAAAALIVPTAVVLPTAATAATAEQVERAAKQGILKCFEKRDDKLVNVCKLQEIEERKAHEGDAPRQVTAEVPVDMDALRVAREKAAEKRASIKLRETPEWLSGSKSGEAGVAARERLPGPFGGGKKKEKAPKKKEKSERELRAAAEAAAREAAAAGLPEDWVEVTDEASGRVFYGNVKTGATQFERPQ</sequence>